<dbReference type="OrthoDB" id="9795644at2"/>
<dbReference type="Pfam" id="PF04341">
    <property type="entry name" value="DUF485"/>
    <property type="match status" value="1"/>
</dbReference>
<proteinExistence type="predicted"/>
<evidence type="ECO:0000313" key="2">
    <source>
        <dbReference type="EMBL" id="TWU60866.1"/>
    </source>
</evidence>
<feature type="transmembrane region" description="Helical" evidence="1">
    <location>
        <begin position="20"/>
        <end position="40"/>
    </location>
</feature>
<keyword evidence="1" id="KW-1133">Transmembrane helix</keyword>
<comment type="caution">
    <text evidence="2">The sequence shown here is derived from an EMBL/GenBank/DDBJ whole genome shotgun (WGS) entry which is preliminary data.</text>
</comment>
<keyword evidence="3" id="KW-1185">Reference proteome</keyword>
<reference evidence="2 3" key="1">
    <citation type="submission" date="2019-02" db="EMBL/GenBank/DDBJ databases">
        <title>Deep-cultivation of Planctomycetes and their phenomic and genomic characterization uncovers novel biology.</title>
        <authorList>
            <person name="Wiegand S."/>
            <person name="Jogler M."/>
            <person name="Boedeker C."/>
            <person name="Pinto D."/>
            <person name="Vollmers J."/>
            <person name="Rivas-Marin E."/>
            <person name="Kohn T."/>
            <person name="Peeters S.H."/>
            <person name="Heuer A."/>
            <person name="Rast P."/>
            <person name="Oberbeckmann S."/>
            <person name="Bunk B."/>
            <person name="Jeske O."/>
            <person name="Meyerdierks A."/>
            <person name="Storesund J.E."/>
            <person name="Kallscheuer N."/>
            <person name="Luecker S."/>
            <person name="Lage O.M."/>
            <person name="Pohl T."/>
            <person name="Merkel B.J."/>
            <person name="Hornburger P."/>
            <person name="Mueller R.-W."/>
            <person name="Bruemmer F."/>
            <person name="Labrenz M."/>
            <person name="Spormann A.M."/>
            <person name="Op Den Camp H."/>
            <person name="Overmann J."/>
            <person name="Amann R."/>
            <person name="Jetten M.S.M."/>
            <person name="Mascher T."/>
            <person name="Medema M.H."/>
            <person name="Devos D.P."/>
            <person name="Kaster A.-K."/>
            <person name="Ovreas L."/>
            <person name="Rohde M."/>
            <person name="Galperin M.Y."/>
            <person name="Jogler C."/>
        </authorList>
    </citation>
    <scope>NUCLEOTIDE SEQUENCE [LARGE SCALE GENOMIC DNA]</scope>
    <source>
        <strain evidence="2 3">Poly51</strain>
    </source>
</reference>
<evidence type="ECO:0008006" key="4">
    <source>
        <dbReference type="Google" id="ProtNLM"/>
    </source>
</evidence>
<protein>
    <recommendedName>
        <fullName evidence="4">Inner membrane protein YjcH</fullName>
    </recommendedName>
</protein>
<evidence type="ECO:0000256" key="1">
    <source>
        <dbReference type="SAM" id="Phobius"/>
    </source>
</evidence>
<dbReference type="EMBL" id="SJPW01000001">
    <property type="protein sequence ID" value="TWU60866.1"/>
    <property type="molecule type" value="Genomic_DNA"/>
</dbReference>
<organism evidence="2 3">
    <name type="scientific">Rubripirellula tenax</name>
    <dbReference type="NCBI Taxonomy" id="2528015"/>
    <lineage>
        <taxon>Bacteria</taxon>
        <taxon>Pseudomonadati</taxon>
        <taxon>Planctomycetota</taxon>
        <taxon>Planctomycetia</taxon>
        <taxon>Pirellulales</taxon>
        <taxon>Pirellulaceae</taxon>
        <taxon>Rubripirellula</taxon>
    </lineage>
</organism>
<accession>A0A5C6FGK5</accession>
<keyword evidence="1" id="KW-0812">Transmembrane</keyword>
<dbReference type="RefSeq" id="WP_146455269.1">
    <property type="nucleotide sequence ID" value="NZ_SJPW01000001.1"/>
</dbReference>
<dbReference type="AlphaFoldDB" id="A0A5C6FGK5"/>
<evidence type="ECO:0000313" key="3">
    <source>
        <dbReference type="Proteomes" id="UP000318288"/>
    </source>
</evidence>
<feature type="transmembrane region" description="Helical" evidence="1">
    <location>
        <begin position="46"/>
        <end position="73"/>
    </location>
</feature>
<gene>
    <name evidence="2" type="ORF">Poly51_11480</name>
</gene>
<sequence length="96" mass="10323">MENSDSASMRNRRYNIRLGLYLFAIYTALYVGFVLINAFAPDVMDTIVLAGLNLAIVYGFSLIIAALVMALIYGAMCRSEGSSTENGDSANEGAAK</sequence>
<dbReference type="Proteomes" id="UP000318288">
    <property type="component" value="Unassembled WGS sequence"/>
</dbReference>
<keyword evidence="1" id="KW-0472">Membrane</keyword>
<dbReference type="InterPro" id="IPR007436">
    <property type="entry name" value="DUF485"/>
</dbReference>
<name>A0A5C6FGK5_9BACT</name>